<sequence length="361" mass="38523">MPAVRLQRHLSRLFGSSMHSYSNRTASGKMLNVALPGVRRAAVPRLCALSRLATGHVQKHGHGLLGGRVIHTTAPASSPLSPSPPTPSMLSQQYPALSAHLARLHQASSSEDLSGTGINSINQQDVGKRDFSRYSDKMIALEQDKSELVLSVLRATGATRVFEAGTSFGVSTTYLLTAVWENAGLLGGSSVITKDQREGKDGNEVLGSTPMVYGSEYEPGKISKAKENISIAASILQPRHTVDRNDANANANTEDSDIPAFTFLEGDILRTAATANIAAGGPLDAVLFDIWAELALPTFKILEPSLSDKAVVFVDNWTAGLQSGVYNDFKKYMASKGWCFATIPFENGFGIATRSTGASSR</sequence>
<dbReference type="AlphaFoldDB" id="A0A317XPI3"/>
<name>A0A317XPI3_9BASI</name>
<dbReference type="Gene3D" id="3.40.50.150">
    <property type="entry name" value="Vaccinia Virus protein VP39"/>
    <property type="match status" value="1"/>
</dbReference>
<dbReference type="SUPFAM" id="SSF53335">
    <property type="entry name" value="S-adenosyl-L-methionine-dependent methyltransferases"/>
    <property type="match status" value="1"/>
</dbReference>
<keyword evidence="2" id="KW-1185">Reference proteome</keyword>
<dbReference type="PANTHER" id="PTHR43167">
    <property type="entry name" value="PUTATIVE (AFU_ORTHOLOGUE AFUA_6G01830)-RELATED"/>
    <property type="match status" value="1"/>
</dbReference>
<dbReference type="InterPro" id="IPR029063">
    <property type="entry name" value="SAM-dependent_MTases_sf"/>
</dbReference>
<proteinExistence type="predicted"/>
<evidence type="ECO:0008006" key="3">
    <source>
        <dbReference type="Google" id="ProtNLM"/>
    </source>
</evidence>
<evidence type="ECO:0000313" key="1">
    <source>
        <dbReference type="EMBL" id="PWY99278.1"/>
    </source>
</evidence>
<gene>
    <name evidence="1" type="ORF">BCV70DRAFT_200856</name>
</gene>
<dbReference type="Proteomes" id="UP000246740">
    <property type="component" value="Unassembled WGS sequence"/>
</dbReference>
<protein>
    <recommendedName>
        <fullName evidence="3">S-adenosyl-L-methionine-dependent methyltransferase</fullName>
    </recommendedName>
</protein>
<organism evidence="1 2">
    <name type="scientific">Testicularia cyperi</name>
    <dbReference type="NCBI Taxonomy" id="1882483"/>
    <lineage>
        <taxon>Eukaryota</taxon>
        <taxon>Fungi</taxon>
        <taxon>Dikarya</taxon>
        <taxon>Basidiomycota</taxon>
        <taxon>Ustilaginomycotina</taxon>
        <taxon>Ustilaginomycetes</taxon>
        <taxon>Ustilaginales</taxon>
        <taxon>Anthracoideaceae</taxon>
        <taxon>Testicularia</taxon>
    </lineage>
</organism>
<dbReference type="OrthoDB" id="4863010at2759"/>
<accession>A0A317XPI3</accession>
<dbReference type="InParanoid" id="A0A317XPI3"/>
<dbReference type="STRING" id="1882483.A0A317XPI3"/>
<dbReference type="PANTHER" id="PTHR43167:SF1">
    <property type="entry name" value="PUTATIVE (AFU_ORTHOLOGUE AFUA_6G01830)-RELATED"/>
    <property type="match status" value="1"/>
</dbReference>
<evidence type="ECO:0000313" key="2">
    <source>
        <dbReference type="Proteomes" id="UP000246740"/>
    </source>
</evidence>
<reference evidence="1 2" key="1">
    <citation type="journal article" date="2018" name="Mol. Biol. Evol.">
        <title>Broad Genomic Sampling Reveals a Smut Pathogenic Ancestry of the Fungal Clade Ustilaginomycotina.</title>
        <authorList>
            <person name="Kijpornyongpan T."/>
            <person name="Mondo S.J."/>
            <person name="Barry K."/>
            <person name="Sandor L."/>
            <person name="Lee J."/>
            <person name="Lipzen A."/>
            <person name="Pangilinan J."/>
            <person name="LaButti K."/>
            <person name="Hainaut M."/>
            <person name="Henrissat B."/>
            <person name="Grigoriev I.V."/>
            <person name="Spatafora J.W."/>
            <person name="Aime M.C."/>
        </authorList>
    </citation>
    <scope>NUCLEOTIDE SEQUENCE [LARGE SCALE GENOMIC DNA]</scope>
    <source>
        <strain evidence="1 2">MCA 3645</strain>
    </source>
</reference>
<dbReference type="EMBL" id="KZ819195">
    <property type="protein sequence ID" value="PWY99278.1"/>
    <property type="molecule type" value="Genomic_DNA"/>
</dbReference>